<feature type="transmembrane region" description="Helical" evidence="7">
    <location>
        <begin position="547"/>
        <end position="566"/>
    </location>
</feature>
<keyword evidence="10" id="KW-1185">Reference proteome</keyword>
<feature type="transmembrane region" description="Helical" evidence="7">
    <location>
        <begin position="509"/>
        <end position="535"/>
    </location>
</feature>
<dbReference type="AlphaFoldDB" id="A0AAD7U6A2"/>
<dbReference type="EMBL" id="JAQMWT010000593">
    <property type="protein sequence ID" value="KAJ8599045.1"/>
    <property type="molecule type" value="Genomic_DNA"/>
</dbReference>
<evidence type="ECO:0000256" key="7">
    <source>
        <dbReference type="RuleBase" id="RU363079"/>
    </source>
</evidence>
<feature type="compositionally biased region" description="Basic and acidic residues" evidence="8">
    <location>
        <begin position="1"/>
        <end position="18"/>
    </location>
</feature>
<feature type="transmembrane region" description="Helical" evidence="7">
    <location>
        <begin position="586"/>
        <end position="607"/>
    </location>
</feature>
<keyword evidence="6 7" id="KW-0472">Membrane</keyword>
<dbReference type="GO" id="GO:0072657">
    <property type="term" value="P:protein localization to membrane"/>
    <property type="evidence" value="ECO:0007669"/>
    <property type="project" value="TreeGrafter"/>
</dbReference>
<feature type="transmembrane region" description="Helical" evidence="7">
    <location>
        <begin position="350"/>
        <end position="374"/>
    </location>
</feature>
<accession>A0AAD7U6A2</accession>
<proteinExistence type="inferred from homology"/>
<evidence type="ECO:0000313" key="9">
    <source>
        <dbReference type="EMBL" id="KAJ8599045.1"/>
    </source>
</evidence>
<evidence type="ECO:0000313" key="10">
    <source>
        <dbReference type="Proteomes" id="UP001230188"/>
    </source>
</evidence>
<protein>
    <recommendedName>
        <fullName evidence="7">Transmembrane 9 superfamily member</fullName>
    </recommendedName>
</protein>
<keyword evidence="3 7" id="KW-0812">Transmembrane</keyword>
<dbReference type="Proteomes" id="UP001230188">
    <property type="component" value="Unassembled WGS sequence"/>
</dbReference>
<evidence type="ECO:0000256" key="5">
    <source>
        <dbReference type="ARBA" id="ARBA00022989"/>
    </source>
</evidence>
<dbReference type="PANTHER" id="PTHR10766:SF177">
    <property type="entry name" value="TRANSMEMBRANE 9 SUPERFAMILY MEMBER 1"/>
    <property type="match status" value="1"/>
</dbReference>
<name>A0AAD7U6A2_9STRA</name>
<dbReference type="GO" id="GO:0016020">
    <property type="term" value="C:membrane"/>
    <property type="evidence" value="ECO:0007669"/>
    <property type="project" value="UniProtKB-SubCell"/>
</dbReference>
<reference evidence="9" key="1">
    <citation type="submission" date="2023-01" db="EMBL/GenBank/DDBJ databases">
        <title>Metagenome sequencing of chrysophaentin producing Chrysophaeum taylorii.</title>
        <authorList>
            <person name="Davison J."/>
            <person name="Bewley C."/>
        </authorList>
    </citation>
    <scope>NUCLEOTIDE SEQUENCE</scope>
    <source>
        <strain evidence="9">NIES-1699</strain>
    </source>
</reference>
<feature type="transmembrane region" description="Helical" evidence="7">
    <location>
        <begin position="253"/>
        <end position="278"/>
    </location>
</feature>
<sequence>MRRDMWSSERNGEEDPASRRGLSHHRTRSWAYVLAVMLCSTAEAGSKNGPRYAPHEPLKLLANKVGPFNNPSETYEYYSLPFCSRSKKKRHEDFGERLVGNRKTVSPYEITFLDNVPWRLLCEQAFSRKELKMFTKAIENDYYFEMFIEDLPMWGYVGEVEGEDVLLGHLETVRRYVYPHLHFSIGYNGEQVVSVNVSTNPQRKVDITDEFDGTEVAFSYSVEWVPRPDLAWENRMSRYHDSRFLPGTFEIHWLSIINSFVLVLLLTAFLTIIMMRVLKNDFSRYMEVEEDEMGEDETGWKLINGDVFRFPPASNALCALVGAGAHLFCVTFLLLLCAVTNCFVPTKRGAILTAMIVLYALASPVAGFTSARLYRQLGGEAWLSNALLATLAFPVPLALVFVWVNSVALAHGSSAALPFVAIIIVVALFALVAFPLSIGGAILGRQMAVDFRAPCRTTRVPREIPAETPWYRLPPAQMFMAGFLPFSAIYIELHYIFASVWGHKIYTLFGILFLAFVMLVVVTAFITVSLIYFQLAREDYRWWWRSLLCGGATGAFIYAYSFFYFFNRSSMDGMIQGSFYFGYMAIISYAFFLMLGFIGFASSLAFVKHIYSVVKAD</sequence>
<dbReference type="Pfam" id="PF02990">
    <property type="entry name" value="EMP70"/>
    <property type="match status" value="1"/>
</dbReference>
<evidence type="ECO:0000256" key="6">
    <source>
        <dbReference type="ARBA" id="ARBA00023136"/>
    </source>
</evidence>
<evidence type="ECO:0000256" key="1">
    <source>
        <dbReference type="ARBA" id="ARBA00004141"/>
    </source>
</evidence>
<organism evidence="9 10">
    <name type="scientific">Chrysophaeum taylorii</name>
    <dbReference type="NCBI Taxonomy" id="2483200"/>
    <lineage>
        <taxon>Eukaryota</taxon>
        <taxon>Sar</taxon>
        <taxon>Stramenopiles</taxon>
        <taxon>Ochrophyta</taxon>
        <taxon>Pelagophyceae</taxon>
        <taxon>Pelagomonadales</taxon>
        <taxon>Pelagomonadaceae</taxon>
        <taxon>Chrysophaeum</taxon>
    </lineage>
</organism>
<feature type="transmembrane region" description="Helical" evidence="7">
    <location>
        <begin position="416"/>
        <end position="443"/>
    </location>
</feature>
<feature type="transmembrane region" description="Helical" evidence="7">
    <location>
        <begin position="478"/>
        <end position="497"/>
    </location>
</feature>
<comment type="caution">
    <text evidence="9">The sequence shown here is derived from an EMBL/GenBank/DDBJ whole genome shotgun (WGS) entry which is preliminary data.</text>
</comment>
<feature type="transmembrane region" description="Helical" evidence="7">
    <location>
        <begin position="317"/>
        <end position="344"/>
    </location>
</feature>
<evidence type="ECO:0000256" key="2">
    <source>
        <dbReference type="ARBA" id="ARBA00005227"/>
    </source>
</evidence>
<dbReference type="PANTHER" id="PTHR10766">
    <property type="entry name" value="TRANSMEMBRANE 9 SUPERFAMILY PROTEIN"/>
    <property type="match status" value="1"/>
</dbReference>
<evidence type="ECO:0000256" key="8">
    <source>
        <dbReference type="SAM" id="MobiDB-lite"/>
    </source>
</evidence>
<dbReference type="InterPro" id="IPR004240">
    <property type="entry name" value="EMP70"/>
</dbReference>
<keyword evidence="5 7" id="KW-1133">Transmembrane helix</keyword>
<feature type="region of interest" description="Disordered" evidence="8">
    <location>
        <begin position="1"/>
        <end position="21"/>
    </location>
</feature>
<evidence type="ECO:0000256" key="3">
    <source>
        <dbReference type="ARBA" id="ARBA00022692"/>
    </source>
</evidence>
<gene>
    <name evidence="9" type="ORF">CTAYLR_009812</name>
</gene>
<comment type="subcellular location">
    <subcellularLocation>
        <location evidence="1">Membrane</location>
        <topology evidence="1">Multi-pass membrane protein</topology>
    </subcellularLocation>
</comment>
<feature type="transmembrane region" description="Helical" evidence="7">
    <location>
        <begin position="386"/>
        <end position="404"/>
    </location>
</feature>
<keyword evidence="4" id="KW-0732">Signal</keyword>
<comment type="similarity">
    <text evidence="2 7">Belongs to the nonaspanin (TM9SF) (TC 9.A.2) family.</text>
</comment>
<evidence type="ECO:0000256" key="4">
    <source>
        <dbReference type="ARBA" id="ARBA00022729"/>
    </source>
</evidence>